<protein>
    <recommendedName>
        <fullName evidence="1">Methyltransferase FkbM domain-containing protein</fullName>
    </recommendedName>
</protein>
<dbReference type="RefSeq" id="WP_369610436.1">
    <property type="nucleotide sequence ID" value="NZ_AP031322.1"/>
</dbReference>
<organism evidence="2">
    <name type="scientific">Sulfurisphaera javensis</name>
    <dbReference type="NCBI Taxonomy" id="2049879"/>
    <lineage>
        <taxon>Archaea</taxon>
        <taxon>Thermoproteota</taxon>
        <taxon>Thermoprotei</taxon>
        <taxon>Sulfolobales</taxon>
        <taxon>Sulfolobaceae</taxon>
        <taxon>Sulfurisphaera</taxon>
    </lineage>
</organism>
<dbReference type="AlphaFoldDB" id="A0AAT9GN18"/>
<sequence>MIFKYGNVKIEIPQGYEFVYYATFIVGEYDHIHVKKDDIVLDAGAFVGDFTLKIARKVKEVVAVEPLPWAFELLKKNVEANELKNVILINKALYDEDTTLTLSDEGVGSKLGEGNLTVNTITIDELGRNFTVVKMDIEGAEGKVMKGEWINSVREIAIELHGKENIERVTSYLVSHGFKLTEMKMNHLLINTFKNVLLHFPSFVDAERKSKVLYSAIFKKKYYVPALQREEIKIVYGRK</sequence>
<gene>
    <name evidence="2" type="ORF">SJAV_01340</name>
</gene>
<dbReference type="GeneID" id="92353066"/>
<dbReference type="CDD" id="cd02440">
    <property type="entry name" value="AdoMet_MTases"/>
    <property type="match status" value="1"/>
</dbReference>
<evidence type="ECO:0000259" key="1">
    <source>
        <dbReference type="Pfam" id="PF05050"/>
    </source>
</evidence>
<dbReference type="InterPro" id="IPR006342">
    <property type="entry name" value="FkbM_mtfrase"/>
</dbReference>
<name>A0AAT9GN18_9CREN</name>
<dbReference type="InterPro" id="IPR052514">
    <property type="entry name" value="SAM-dependent_MTase"/>
</dbReference>
<reference evidence="2" key="1">
    <citation type="submission" date="2024-03" db="EMBL/GenBank/DDBJ databases">
        <title>Complete genome sequence of Sulfurisphaera javensis strain KD-1.</title>
        <authorList>
            <person name="Sakai H."/>
            <person name="Nur N."/>
            <person name="Suwanto A."/>
            <person name="Kurosawa N."/>
        </authorList>
    </citation>
    <scope>NUCLEOTIDE SEQUENCE</scope>
    <source>
        <strain evidence="2">KD-1</strain>
    </source>
</reference>
<dbReference type="Gene3D" id="3.40.50.150">
    <property type="entry name" value="Vaccinia Virus protein VP39"/>
    <property type="match status" value="1"/>
</dbReference>
<dbReference type="SUPFAM" id="SSF53335">
    <property type="entry name" value="S-adenosyl-L-methionine-dependent methyltransferases"/>
    <property type="match status" value="1"/>
</dbReference>
<dbReference type="NCBIfam" id="TIGR01444">
    <property type="entry name" value="fkbM_fam"/>
    <property type="match status" value="1"/>
</dbReference>
<dbReference type="Pfam" id="PF05050">
    <property type="entry name" value="Methyltransf_21"/>
    <property type="match status" value="1"/>
</dbReference>
<proteinExistence type="predicted"/>
<dbReference type="InterPro" id="IPR029063">
    <property type="entry name" value="SAM-dependent_MTases_sf"/>
</dbReference>
<evidence type="ECO:0000313" key="2">
    <source>
        <dbReference type="EMBL" id="BFH72190.1"/>
    </source>
</evidence>
<dbReference type="KEGG" id="sjv:SJAV_01340"/>
<dbReference type="PANTHER" id="PTHR34203:SF15">
    <property type="entry name" value="SLL1173 PROTEIN"/>
    <property type="match status" value="1"/>
</dbReference>
<dbReference type="EMBL" id="AP031322">
    <property type="protein sequence ID" value="BFH72190.1"/>
    <property type="molecule type" value="Genomic_DNA"/>
</dbReference>
<dbReference type="PANTHER" id="PTHR34203">
    <property type="entry name" value="METHYLTRANSFERASE, FKBM FAMILY PROTEIN"/>
    <property type="match status" value="1"/>
</dbReference>
<accession>A0AAT9GN18</accession>
<feature type="domain" description="Methyltransferase FkbM" evidence="1">
    <location>
        <begin position="42"/>
        <end position="180"/>
    </location>
</feature>